<gene>
    <name evidence="1" type="ORF">PM001_LOCUS6761</name>
</gene>
<organism evidence="1 2">
    <name type="scientific">Peronospora matthiolae</name>
    <dbReference type="NCBI Taxonomy" id="2874970"/>
    <lineage>
        <taxon>Eukaryota</taxon>
        <taxon>Sar</taxon>
        <taxon>Stramenopiles</taxon>
        <taxon>Oomycota</taxon>
        <taxon>Peronosporomycetes</taxon>
        <taxon>Peronosporales</taxon>
        <taxon>Peronosporaceae</taxon>
        <taxon>Peronospora</taxon>
    </lineage>
</organism>
<dbReference type="AlphaFoldDB" id="A0AAV1TJ60"/>
<sequence>MAVRNATGASLSLVLKQSRNARESRIAVVLASQYDLKRSEKVVHVLEIALWAQTYEENDNHAASQVKTSVAVGVTANATTDTRISKDKNDDGEMRWGFSGPVYISYTNDDCIIDFGASAHLVKNSSMLYDWNVFDDLHGVNLPDKSQLHVTRKVKAKIKVNVDDDVS</sequence>
<name>A0AAV1TJ60_9STRA</name>
<proteinExistence type="predicted"/>
<evidence type="ECO:0000313" key="1">
    <source>
        <dbReference type="EMBL" id="CAK7920626.1"/>
    </source>
</evidence>
<comment type="caution">
    <text evidence="1">The sequence shown here is derived from an EMBL/GenBank/DDBJ whole genome shotgun (WGS) entry which is preliminary data.</text>
</comment>
<protein>
    <submittedName>
        <fullName evidence="1">Uncharacterized protein</fullName>
    </submittedName>
</protein>
<dbReference type="EMBL" id="CAKLBY020000052">
    <property type="protein sequence ID" value="CAK7920626.1"/>
    <property type="molecule type" value="Genomic_DNA"/>
</dbReference>
<dbReference type="Proteomes" id="UP001162060">
    <property type="component" value="Unassembled WGS sequence"/>
</dbReference>
<evidence type="ECO:0000313" key="2">
    <source>
        <dbReference type="Proteomes" id="UP001162060"/>
    </source>
</evidence>
<accession>A0AAV1TJ60</accession>
<reference evidence="1" key="1">
    <citation type="submission" date="2024-01" db="EMBL/GenBank/DDBJ databases">
        <authorList>
            <person name="Webb A."/>
        </authorList>
    </citation>
    <scope>NUCLEOTIDE SEQUENCE</scope>
    <source>
        <strain evidence="1">Pm1</strain>
    </source>
</reference>